<proteinExistence type="inferred from homology"/>
<evidence type="ECO:0000313" key="6">
    <source>
        <dbReference type="EMBL" id="KAJ3180091.1"/>
    </source>
</evidence>
<dbReference type="GO" id="GO:0005737">
    <property type="term" value="C:cytoplasm"/>
    <property type="evidence" value="ECO:0007669"/>
    <property type="project" value="TreeGrafter"/>
</dbReference>
<comment type="function">
    <text evidence="5">Small GTPase required for proper localization of RNA polymerase II and III (RNAPII and RNAPIII). May act at an RNAP assembly step prior to nuclear import.</text>
</comment>
<evidence type="ECO:0000256" key="5">
    <source>
        <dbReference type="RuleBase" id="RU365059"/>
    </source>
</evidence>
<dbReference type="Proteomes" id="UP001212152">
    <property type="component" value="Unassembled WGS sequence"/>
</dbReference>
<dbReference type="AlphaFoldDB" id="A0AAD5XNW9"/>
<dbReference type="InterPro" id="IPR027417">
    <property type="entry name" value="P-loop_NTPase"/>
</dbReference>
<evidence type="ECO:0000256" key="4">
    <source>
        <dbReference type="ARBA" id="ARBA00023134"/>
    </source>
</evidence>
<gene>
    <name evidence="6" type="primary">GPN2</name>
    <name evidence="6" type="ORF">HDU87_002316</name>
</gene>
<keyword evidence="2 5" id="KW-0547">Nucleotide-binding</keyword>
<keyword evidence="3 5" id="KW-0378">Hydrolase</keyword>
<reference evidence="6" key="1">
    <citation type="submission" date="2020-05" db="EMBL/GenBank/DDBJ databases">
        <title>Phylogenomic resolution of chytrid fungi.</title>
        <authorList>
            <person name="Stajich J.E."/>
            <person name="Amses K."/>
            <person name="Simmons R."/>
            <person name="Seto K."/>
            <person name="Myers J."/>
            <person name="Bonds A."/>
            <person name="Quandt C.A."/>
            <person name="Barry K."/>
            <person name="Liu P."/>
            <person name="Grigoriev I."/>
            <person name="Longcore J.E."/>
            <person name="James T.Y."/>
        </authorList>
    </citation>
    <scope>NUCLEOTIDE SEQUENCE</scope>
    <source>
        <strain evidence="6">JEL0379</strain>
    </source>
</reference>
<comment type="similarity">
    <text evidence="1 5">Belongs to the GPN-loop GTPase family.</text>
</comment>
<dbReference type="FunFam" id="3.40.50.300:FF:000338">
    <property type="entry name" value="GPN-loop GTPase 2"/>
    <property type="match status" value="1"/>
</dbReference>
<dbReference type="InterPro" id="IPR030231">
    <property type="entry name" value="Gpn2"/>
</dbReference>
<comment type="caution">
    <text evidence="6">The sequence shown here is derived from an EMBL/GenBank/DDBJ whole genome shotgun (WGS) entry which is preliminary data.</text>
</comment>
<accession>A0AAD5XNW9</accession>
<evidence type="ECO:0000256" key="3">
    <source>
        <dbReference type="ARBA" id="ARBA00022801"/>
    </source>
</evidence>
<evidence type="ECO:0000256" key="2">
    <source>
        <dbReference type="ARBA" id="ARBA00022741"/>
    </source>
</evidence>
<dbReference type="GO" id="GO:0005525">
    <property type="term" value="F:GTP binding"/>
    <property type="evidence" value="ECO:0007669"/>
    <property type="project" value="UniProtKB-KW"/>
</dbReference>
<keyword evidence="4 5" id="KW-0342">GTP-binding</keyword>
<dbReference type="GO" id="GO:0003924">
    <property type="term" value="F:GTPase activity"/>
    <property type="evidence" value="ECO:0007669"/>
    <property type="project" value="TreeGrafter"/>
</dbReference>
<dbReference type="PANTHER" id="PTHR21231">
    <property type="entry name" value="XPA-BINDING PROTEIN 1-RELATED"/>
    <property type="match status" value="1"/>
</dbReference>
<keyword evidence="7" id="KW-1185">Reference proteome</keyword>
<dbReference type="PANTHER" id="PTHR21231:SF3">
    <property type="entry name" value="GPN-LOOP GTPASE 2"/>
    <property type="match status" value="1"/>
</dbReference>
<sequence length="291" mass="32778">MFGQVVVGPPGSGKTTYCNGMGQFYTATNRQEWRMGRKATPTPIGKADPGIFLSARPFAIINLDPANDGMPYTPDIDISELITLQDTMEEFSLGPNGGLIYCMEYLEKNLDWLEKKLEGIKDKYLIFDCPGQVELFTHHNSLKNIIDSLRRTLDIRLCCVHLVDSHYCVDPSKYVALLLLSLKTMIQLELPHVNVLSKLDLLEAYGKTAFNLEFYTEVQDLDYLLERLNDGAFGKKYEKLNRALCDLVNDYSLVGFHTLAIEDKESVIKLAETIDKANGYIHASMNVNSGF</sequence>
<name>A0AAD5XNW9_9FUNG</name>
<dbReference type="EMBL" id="JADGJQ010000018">
    <property type="protein sequence ID" value="KAJ3180091.1"/>
    <property type="molecule type" value="Genomic_DNA"/>
</dbReference>
<dbReference type="InterPro" id="IPR004130">
    <property type="entry name" value="Gpn"/>
</dbReference>
<comment type="subunit">
    <text evidence="5">Binds to RNA polymerase II (RNAPII).</text>
</comment>
<organism evidence="6 7">
    <name type="scientific">Geranomyces variabilis</name>
    <dbReference type="NCBI Taxonomy" id="109894"/>
    <lineage>
        <taxon>Eukaryota</taxon>
        <taxon>Fungi</taxon>
        <taxon>Fungi incertae sedis</taxon>
        <taxon>Chytridiomycota</taxon>
        <taxon>Chytridiomycota incertae sedis</taxon>
        <taxon>Chytridiomycetes</taxon>
        <taxon>Spizellomycetales</taxon>
        <taxon>Powellomycetaceae</taxon>
        <taxon>Geranomyces</taxon>
    </lineage>
</organism>
<dbReference type="SUPFAM" id="SSF52540">
    <property type="entry name" value="P-loop containing nucleoside triphosphate hydrolases"/>
    <property type="match status" value="1"/>
</dbReference>
<dbReference type="CDD" id="cd17871">
    <property type="entry name" value="GPN2"/>
    <property type="match status" value="1"/>
</dbReference>
<evidence type="ECO:0000256" key="1">
    <source>
        <dbReference type="ARBA" id="ARBA00005290"/>
    </source>
</evidence>
<dbReference type="Gene3D" id="3.40.50.300">
    <property type="entry name" value="P-loop containing nucleotide triphosphate hydrolases"/>
    <property type="match status" value="1"/>
</dbReference>
<evidence type="ECO:0000313" key="7">
    <source>
        <dbReference type="Proteomes" id="UP001212152"/>
    </source>
</evidence>
<dbReference type="Pfam" id="PF03029">
    <property type="entry name" value="ATP_bind_1"/>
    <property type="match status" value="1"/>
</dbReference>
<protein>
    <recommendedName>
        <fullName evidence="5">GPN-loop GTPase 2</fullName>
    </recommendedName>
</protein>